<sequence length="166" mass="18071">MSGVVLLYPDEAFTQETGTGRMEIVFSDTAFSVSLNLPSAEILGPEHPSENSAAQTSIAVAISDLSEPLKLFVVADEAVCFTAVANVTLSAVGLGQATDTAQNLKGNQNHFQAEYQIRCQNIQAVETMRFEFFDRFPNVEKLLVYVNRSGHRGTQEISRTAPDLSL</sequence>
<dbReference type="EMBL" id="LQBP01000009">
    <property type="protein sequence ID" value="KUJ77542.1"/>
    <property type="molecule type" value="Genomic_DNA"/>
</dbReference>
<protein>
    <submittedName>
        <fullName evidence="1">Uncharacterized protein</fullName>
    </submittedName>
</protein>
<evidence type="ECO:0000313" key="1">
    <source>
        <dbReference type="EMBL" id="KUJ77542.1"/>
    </source>
</evidence>
<reference evidence="2" key="1">
    <citation type="submission" date="2015-12" db="EMBL/GenBank/DDBJ databases">
        <authorList>
            <person name="Zhang G."/>
            <person name="Stingl U."/>
        </authorList>
    </citation>
    <scope>NUCLEOTIDE SEQUENCE [LARGE SCALE GENOMIC DNA]</scope>
    <source>
        <strain evidence="2">ZGT108</strain>
    </source>
</reference>
<gene>
    <name evidence="1" type="ORF">AVO44_16675</name>
</gene>
<name>A0A0X3TP72_9RHOB</name>
<accession>A0A0X3TP72</accession>
<comment type="caution">
    <text evidence="1">The sequence shown here is derived from an EMBL/GenBank/DDBJ whole genome shotgun (WGS) entry which is preliminary data.</text>
</comment>
<evidence type="ECO:0000313" key="2">
    <source>
        <dbReference type="Proteomes" id="UP000053690"/>
    </source>
</evidence>
<keyword evidence="2" id="KW-1185">Reference proteome</keyword>
<dbReference type="STRING" id="1685378.AVO44_16675"/>
<dbReference type="Proteomes" id="UP000053690">
    <property type="component" value="Unassembled WGS sequence"/>
</dbReference>
<proteinExistence type="predicted"/>
<dbReference type="AlphaFoldDB" id="A0A0X3TP72"/>
<organism evidence="1 2">
    <name type="scientific">Ruegeria profundi</name>
    <dbReference type="NCBI Taxonomy" id="1685378"/>
    <lineage>
        <taxon>Bacteria</taxon>
        <taxon>Pseudomonadati</taxon>
        <taxon>Pseudomonadota</taxon>
        <taxon>Alphaproteobacteria</taxon>
        <taxon>Rhodobacterales</taxon>
        <taxon>Roseobacteraceae</taxon>
        <taxon>Ruegeria</taxon>
    </lineage>
</organism>
<dbReference type="Pfam" id="PF10986">
    <property type="entry name" value="ZrgA"/>
    <property type="match status" value="1"/>
</dbReference>
<dbReference type="InterPro" id="IPR021253">
    <property type="entry name" value="ZrgA-like"/>
</dbReference>